<dbReference type="InterPro" id="IPR044842">
    <property type="entry name" value="ALKBH9B/ALKBH10B-like"/>
</dbReference>
<feature type="compositionally biased region" description="Basic and acidic residues" evidence="2">
    <location>
        <begin position="259"/>
        <end position="273"/>
    </location>
</feature>
<dbReference type="GO" id="GO:0032451">
    <property type="term" value="F:demethylase activity"/>
    <property type="evidence" value="ECO:0007669"/>
    <property type="project" value="InterPro"/>
</dbReference>
<evidence type="ECO:0008006" key="5">
    <source>
        <dbReference type="Google" id="ProtNLM"/>
    </source>
</evidence>
<feature type="region of interest" description="Disordered" evidence="2">
    <location>
        <begin position="152"/>
        <end position="282"/>
    </location>
</feature>
<dbReference type="Gene3D" id="2.60.120.590">
    <property type="entry name" value="Alpha-ketoglutarate-dependent dioxygenase AlkB-like"/>
    <property type="match status" value="1"/>
</dbReference>
<dbReference type="SUPFAM" id="SSF51197">
    <property type="entry name" value="Clavaminate synthase-like"/>
    <property type="match status" value="1"/>
</dbReference>
<feature type="region of interest" description="Disordered" evidence="2">
    <location>
        <begin position="1"/>
        <end position="32"/>
    </location>
</feature>
<feature type="compositionally biased region" description="Low complexity" evidence="2">
    <location>
        <begin position="489"/>
        <end position="515"/>
    </location>
</feature>
<evidence type="ECO:0000313" key="3">
    <source>
        <dbReference type="EMBL" id="KAJ4972824.1"/>
    </source>
</evidence>
<evidence type="ECO:0000256" key="2">
    <source>
        <dbReference type="SAM" id="MobiDB-lite"/>
    </source>
</evidence>
<dbReference type="PANTHER" id="PTHR31447">
    <property type="entry name" value="HYDROXYPROLINE-RICH GLYCOPROTEIN FAMILY PROTEIN-RELATED"/>
    <property type="match status" value="1"/>
</dbReference>
<feature type="compositionally biased region" description="Basic and acidic residues" evidence="2">
    <location>
        <begin position="175"/>
        <end position="220"/>
    </location>
</feature>
<feature type="compositionally biased region" description="Low complexity" evidence="2">
    <location>
        <begin position="644"/>
        <end position="655"/>
    </location>
</feature>
<comment type="similarity">
    <text evidence="1">Belongs to the alkB family.</text>
</comment>
<dbReference type="OrthoDB" id="1916097at2759"/>
<comment type="caution">
    <text evidence="3">The sequence shown here is derived from an EMBL/GenBank/DDBJ whole genome shotgun (WGS) entry which is preliminary data.</text>
</comment>
<evidence type="ECO:0000256" key="1">
    <source>
        <dbReference type="ARBA" id="ARBA00007879"/>
    </source>
</evidence>
<proteinExistence type="inferred from homology"/>
<dbReference type="AlphaFoldDB" id="A0A9Q0QV47"/>
<feature type="compositionally biased region" description="Gly residues" evidence="2">
    <location>
        <begin position="19"/>
        <end position="29"/>
    </location>
</feature>
<feature type="compositionally biased region" description="Pro residues" evidence="2">
    <location>
        <begin position="602"/>
        <end position="614"/>
    </location>
</feature>
<feature type="region of interest" description="Disordered" evidence="2">
    <location>
        <begin position="487"/>
        <end position="529"/>
    </location>
</feature>
<sequence>MAMPSGNVVIPDKMQLPSNGGGGGTGTGGEVHHRQQWFPDERDGFISWLRGEFAAANAIIDSLCHHMRSVSEPGEYDFVFSCIQQRRCNWNPVLHMQQYFSIAEVMVALQQTQWRRQQRHFDQIKVTEKDFKKPSSFGAGNRQGYRTEFTKENYKSSSGPHRFDANASVQPVNLDLDKTEEKPEKIESVKQGDMVERSDDKVSAIAGEKEGSDGVTKAHIDSSSNSLESSEDMKNENSEPEALDGGFTSSSTETGDVLQKSEADRIPNQDEKQNPTPIPKTFVGTEIFDGKAVNVVEGLKVYEELFDSLKISKIFSLANELRATGRRGHLQGQMFMVTKRPMKGRGREIIQLGFPIADAPPEDRKVQAIPGLLQDVIDRLVSLQIVNVKPDSCIVDFFNEGDHSQPFMCPPWFGRPVCILFLTECEMTFGRVIGIDQPGEYRGCLKLSLSAGSLLTMQGRSADFAKYAISSLRKQRILVTFTKSQPKKSMSSDSLRLSSSTATPPSPWGPSSSRPLNHVRHPAGPKHYGPIPTTGVLGAPLIRSQHLPPPNGMQSLFVPAPVAPAVSYPVPVPLPPASAGWAAVPPRHPQPRLPVPGTGVFLPPPGSGQSPPPQGTQQQTPSTATEVNFVVETPSLEENENSLDRSNSNTSSSPNGKLEEEIQR</sequence>
<dbReference type="GO" id="GO:0003729">
    <property type="term" value="F:mRNA binding"/>
    <property type="evidence" value="ECO:0007669"/>
    <property type="project" value="InterPro"/>
</dbReference>
<feature type="region of interest" description="Disordered" evidence="2">
    <location>
        <begin position="580"/>
        <end position="664"/>
    </location>
</feature>
<organism evidence="3 4">
    <name type="scientific">Protea cynaroides</name>
    <dbReference type="NCBI Taxonomy" id="273540"/>
    <lineage>
        <taxon>Eukaryota</taxon>
        <taxon>Viridiplantae</taxon>
        <taxon>Streptophyta</taxon>
        <taxon>Embryophyta</taxon>
        <taxon>Tracheophyta</taxon>
        <taxon>Spermatophyta</taxon>
        <taxon>Magnoliopsida</taxon>
        <taxon>Proteales</taxon>
        <taxon>Proteaceae</taxon>
        <taxon>Protea</taxon>
    </lineage>
</organism>
<reference evidence="3" key="1">
    <citation type="journal article" date="2023" name="Plant J.">
        <title>The genome of the king protea, Protea cynaroides.</title>
        <authorList>
            <person name="Chang J."/>
            <person name="Duong T.A."/>
            <person name="Schoeman C."/>
            <person name="Ma X."/>
            <person name="Roodt D."/>
            <person name="Barker N."/>
            <person name="Li Z."/>
            <person name="Van de Peer Y."/>
            <person name="Mizrachi E."/>
        </authorList>
    </citation>
    <scope>NUCLEOTIDE SEQUENCE</scope>
    <source>
        <tissue evidence="3">Young leaves</tissue>
    </source>
</reference>
<evidence type="ECO:0000313" key="4">
    <source>
        <dbReference type="Proteomes" id="UP001141806"/>
    </source>
</evidence>
<dbReference type="PANTHER" id="PTHR31447:SF0">
    <property type="entry name" value="HYDROXYPROLINE-RICH GLYCOPROTEIN FAMILY PROTEIN"/>
    <property type="match status" value="1"/>
</dbReference>
<dbReference type="InterPro" id="IPR037151">
    <property type="entry name" value="AlkB-like_sf"/>
</dbReference>
<gene>
    <name evidence="3" type="ORF">NE237_005998</name>
</gene>
<dbReference type="Proteomes" id="UP001141806">
    <property type="component" value="Unassembled WGS sequence"/>
</dbReference>
<dbReference type="EMBL" id="JAMYWD010000004">
    <property type="protein sequence ID" value="KAJ4972824.1"/>
    <property type="molecule type" value="Genomic_DNA"/>
</dbReference>
<name>A0A9Q0QV47_9MAGN</name>
<dbReference type="GO" id="GO:0006402">
    <property type="term" value="P:mRNA catabolic process"/>
    <property type="evidence" value="ECO:0007669"/>
    <property type="project" value="InterPro"/>
</dbReference>
<keyword evidence="4" id="KW-1185">Reference proteome</keyword>
<accession>A0A9Q0QV47</accession>
<protein>
    <recommendedName>
        <fullName evidence="5">Hydroxyproline-rich glycoprotein family protein</fullName>
    </recommendedName>
</protein>